<dbReference type="Proteomes" id="UP000075455">
    <property type="component" value="Unassembled WGS sequence"/>
</dbReference>
<dbReference type="Gene3D" id="3.90.20.10">
    <property type="match status" value="1"/>
</dbReference>
<evidence type="ECO:0000313" key="2">
    <source>
        <dbReference type="EMBL" id="KYD09058.1"/>
    </source>
</evidence>
<dbReference type="PATRIC" id="fig|81408.3.peg.776"/>
<dbReference type="AlphaFoldDB" id="A0A150L9P4"/>
<proteinExistence type="predicted"/>
<dbReference type="EMBL" id="LQYS01000099">
    <property type="protein sequence ID" value="KYD09058.1"/>
    <property type="molecule type" value="Genomic_DNA"/>
</dbReference>
<keyword evidence="1" id="KW-0175">Coiled coil</keyword>
<gene>
    <name evidence="2" type="ORF">B4119_2385</name>
</gene>
<name>A0A150L9P4_9BACL</name>
<accession>A0A150L9P4</accession>
<feature type="coiled-coil region" evidence="1">
    <location>
        <begin position="94"/>
        <end position="128"/>
    </location>
</feature>
<dbReference type="eggNOG" id="ENOG5032Q7I">
    <property type="taxonomic scope" value="Bacteria"/>
</dbReference>
<sequence>MSEKAHSPHTLIRVAYQHIKIKIDVLFYFAFIGEGGGERMEQEAMLKEISKALKLHSGHIHAEIQQMSSQLRAETQEVGNQLRTEMREMVGKLEEKMDKRFNQLETKVDSLRIELSETQETVDFLSSKTLQHERKIRELYRQQ</sequence>
<dbReference type="STRING" id="81408.B4119_2385"/>
<organism evidence="2 3">
    <name type="scientific">Saccharococcus caldoxylosilyticus</name>
    <dbReference type="NCBI Taxonomy" id="81408"/>
    <lineage>
        <taxon>Bacteria</taxon>
        <taxon>Bacillati</taxon>
        <taxon>Bacillota</taxon>
        <taxon>Bacilli</taxon>
        <taxon>Bacillales</taxon>
        <taxon>Anoxybacillaceae</taxon>
        <taxon>Saccharococcus</taxon>
    </lineage>
</organism>
<evidence type="ECO:0000256" key="1">
    <source>
        <dbReference type="SAM" id="Coils"/>
    </source>
</evidence>
<reference evidence="2 3" key="1">
    <citation type="submission" date="2016-01" db="EMBL/GenBank/DDBJ databases">
        <title>Draft Genome Sequences of Seven Thermophilic Sporeformers Isolated from Foods.</title>
        <authorList>
            <person name="Berendsen E.M."/>
            <person name="Wells-Bennik M.H."/>
            <person name="Krawcyk A.O."/>
            <person name="De Jong A."/>
            <person name="Holsappel S."/>
            <person name="Eijlander R.T."/>
            <person name="Kuipers O.P."/>
        </authorList>
    </citation>
    <scope>NUCLEOTIDE SEQUENCE [LARGE SCALE GENOMIC DNA]</scope>
    <source>
        <strain evidence="2 3">B4119</strain>
    </source>
</reference>
<comment type="caution">
    <text evidence="2">The sequence shown here is derived from an EMBL/GenBank/DDBJ whole genome shotgun (WGS) entry which is preliminary data.</text>
</comment>
<evidence type="ECO:0008006" key="4">
    <source>
        <dbReference type="Google" id="ProtNLM"/>
    </source>
</evidence>
<protein>
    <recommendedName>
        <fullName evidence="4">DUF1640 domain-containing protein</fullName>
    </recommendedName>
</protein>
<evidence type="ECO:0000313" key="3">
    <source>
        <dbReference type="Proteomes" id="UP000075455"/>
    </source>
</evidence>